<feature type="transmembrane region" description="Helical" evidence="1">
    <location>
        <begin position="45"/>
        <end position="62"/>
    </location>
</feature>
<protein>
    <submittedName>
        <fullName evidence="2">Uncharacterized protein</fullName>
    </submittedName>
</protein>
<reference evidence="2 3" key="1">
    <citation type="journal article" date="2018" name="Sci. Rep.">
        <title>Genomic signatures of local adaptation to the degree of environmental predictability in rotifers.</title>
        <authorList>
            <person name="Franch-Gras L."/>
            <person name="Hahn C."/>
            <person name="Garcia-Roger E.M."/>
            <person name="Carmona M.J."/>
            <person name="Serra M."/>
            <person name="Gomez A."/>
        </authorList>
    </citation>
    <scope>NUCLEOTIDE SEQUENCE [LARGE SCALE GENOMIC DNA]</scope>
    <source>
        <strain evidence="2">HYR1</strain>
    </source>
</reference>
<sequence>MVLFIVDSVIVLCLCLPLLSLSNINTTFSSNLFLTFWVLLSIEKSFLSSNEAISIFIIFYMIKQDRD</sequence>
<evidence type="ECO:0000256" key="1">
    <source>
        <dbReference type="SAM" id="Phobius"/>
    </source>
</evidence>
<keyword evidence="3" id="KW-1185">Reference proteome</keyword>
<dbReference type="AlphaFoldDB" id="A0A3M7T8Y9"/>
<dbReference type="Proteomes" id="UP000276133">
    <property type="component" value="Unassembled WGS sequence"/>
</dbReference>
<keyword evidence="1" id="KW-0812">Transmembrane</keyword>
<keyword evidence="1" id="KW-1133">Transmembrane helix</keyword>
<organism evidence="2 3">
    <name type="scientific">Brachionus plicatilis</name>
    <name type="common">Marine rotifer</name>
    <name type="synonym">Brachionus muelleri</name>
    <dbReference type="NCBI Taxonomy" id="10195"/>
    <lineage>
        <taxon>Eukaryota</taxon>
        <taxon>Metazoa</taxon>
        <taxon>Spiralia</taxon>
        <taxon>Gnathifera</taxon>
        <taxon>Rotifera</taxon>
        <taxon>Eurotatoria</taxon>
        <taxon>Monogononta</taxon>
        <taxon>Pseudotrocha</taxon>
        <taxon>Ploima</taxon>
        <taxon>Brachionidae</taxon>
        <taxon>Brachionus</taxon>
    </lineage>
</organism>
<accession>A0A3M7T8Y9</accession>
<evidence type="ECO:0000313" key="3">
    <source>
        <dbReference type="Proteomes" id="UP000276133"/>
    </source>
</evidence>
<keyword evidence="1" id="KW-0472">Membrane</keyword>
<gene>
    <name evidence="2" type="ORF">BpHYR1_047437</name>
</gene>
<comment type="caution">
    <text evidence="2">The sequence shown here is derived from an EMBL/GenBank/DDBJ whole genome shotgun (WGS) entry which is preliminary data.</text>
</comment>
<evidence type="ECO:0000313" key="2">
    <source>
        <dbReference type="EMBL" id="RNA44526.1"/>
    </source>
</evidence>
<proteinExistence type="predicted"/>
<dbReference type="EMBL" id="REGN01000094">
    <property type="protein sequence ID" value="RNA44526.1"/>
    <property type="molecule type" value="Genomic_DNA"/>
</dbReference>
<name>A0A3M7T8Y9_BRAPC</name>